<organism evidence="2 3">
    <name type="scientific">Taxus chinensis</name>
    <name type="common">Chinese yew</name>
    <name type="synonym">Taxus wallichiana var. chinensis</name>
    <dbReference type="NCBI Taxonomy" id="29808"/>
    <lineage>
        <taxon>Eukaryota</taxon>
        <taxon>Viridiplantae</taxon>
        <taxon>Streptophyta</taxon>
        <taxon>Embryophyta</taxon>
        <taxon>Tracheophyta</taxon>
        <taxon>Spermatophyta</taxon>
        <taxon>Pinopsida</taxon>
        <taxon>Pinidae</taxon>
        <taxon>Conifers II</taxon>
        <taxon>Cupressales</taxon>
        <taxon>Taxaceae</taxon>
        <taxon>Taxus</taxon>
    </lineage>
</organism>
<protein>
    <submittedName>
        <fullName evidence="2">Uncharacterized protein</fullName>
    </submittedName>
</protein>
<dbReference type="AlphaFoldDB" id="A0AA38FGM0"/>
<sequence>AGGTKPDTRATSDGNGSGPGVCLPAVSADSKGRQKGAACSASHRDRRSIGQGSGDAPRRGLG</sequence>
<feature type="compositionally biased region" description="Basic and acidic residues" evidence="1">
    <location>
        <begin position="1"/>
        <end position="10"/>
    </location>
</feature>
<reference evidence="2 3" key="1">
    <citation type="journal article" date="2021" name="Nat. Plants">
        <title>The Taxus genome provides insights into paclitaxel biosynthesis.</title>
        <authorList>
            <person name="Xiong X."/>
            <person name="Gou J."/>
            <person name="Liao Q."/>
            <person name="Li Y."/>
            <person name="Zhou Q."/>
            <person name="Bi G."/>
            <person name="Li C."/>
            <person name="Du R."/>
            <person name="Wang X."/>
            <person name="Sun T."/>
            <person name="Guo L."/>
            <person name="Liang H."/>
            <person name="Lu P."/>
            <person name="Wu Y."/>
            <person name="Zhang Z."/>
            <person name="Ro D.K."/>
            <person name="Shang Y."/>
            <person name="Huang S."/>
            <person name="Yan J."/>
        </authorList>
    </citation>
    <scope>NUCLEOTIDE SEQUENCE [LARGE SCALE GENOMIC DNA]</scope>
    <source>
        <strain evidence="2">Ta-2019</strain>
    </source>
</reference>
<keyword evidence="3" id="KW-1185">Reference proteome</keyword>
<proteinExistence type="predicted"/>
<feature type="region of interest" description="Disordered" evidence="1">
    <location>
        <begin position="1"/>
        <end position="62"/>
    </location>
</feature>
<dbReference type="EMBL" id="JAHRHJ020000009">
    <property type="protein sequence ID" value="KAH9301585.1"/>
    <property type="molecule type" value="Genomic_DNA"/>
</dbReference>
<evidence type="ECO:0000313" key="2">
    <source>
        <dbReference type="EMBL" id="KAH9301585.1"/>
    </source>
</evidence>
<dbReference type="Proteomes" id="UP000824469">
    <property type="component" value="Unassembled WGS sequence"/>
</dbReference>
<gene>
    <name evidence="2" type="ORF">KI387_013168</name>
</gene>
<comment type="caution">
    <text evidence="2">The sequence shown here is derived from an EMBL/GenBank/DDBJ whole genome shotgun (WGS) entry which is preliminary data.</text>
</comment>
<name>A0AA38FGM0_TAXCH</name>
<feature type="non-terminal residue" evidence="2">
    <location>
        <position position="62"/>
    </location>
</feature>
<feature type="non-terminal residue" evidence="2">
    <location>
        <position position="1"/>
    </location>
</feature>
<evidence type="ECO:0000256" key="1">
    <source>
        <dbReference type="SAM" id="MobiDB-lite"/>
    </source>
</evidence>
<evidence type="ECO:0000313" key="3">
    <source>
        <dbReference type="Proteomes" id="UP000824469"/>
    </source>
</evidence>
<accession>A0AA38FGM0</accession>